<accession>X6NTJ7</accession>
<gene>
    <name evidence="1" type="ORF">RFI_08504</name>
</gene>
<sequence>MDLNDTKVEQSTATHLEALPPLPVSLYQSQGVSHNNEILICGGVHKRQCYSYHTLKNQYRFICLYPKNAILFEHCVVKRVNPSNPNEITLLSLGGTYKHTLVMKYTSVWDNDEAEDEKKDKNETEPAKPLNQWLPLRDKNNKPVYIGRRQENYEGIRAVISGSNNHLLFIIYPPNNIDVFDLNTCKFVKQAVMPTKKSLSYCFLSKPWNESSTVKPNKKRHDMILFCEVCLDIEYDEDKNAFQFYKLQKKS</sequence>
<evidence type="ECO:0000313" key="2">
    <source>
        <dbReference type="Proteomes" id="UP000023152"/>
    </source>
</evidence>
<dbReference type="SUPFAM" id="SSF50965">
    <property type="entry name" value="Galactose oxidase, central domain"/>
    <property type="match status" value="1"/>
</dbReference>
<dbReference type="InterPro" id="IPR011043">
    <property type="entry name" value="Gal_Oxase/kelch_b-propeller"/>
</dbReference>
<organism evidence="1 2">
    <name type="scientific">Reticulomyxa filosa</name>
    <dbReference type="NCBI Taxonomy" id="46433"/>
    <lineage>
        <taxon>Eukaryota</taxon>
        <taxon>Sar</taxon>
        <taxon>Rhizaria</taxon>
        <taxon>Retaria</taxon>
        <taxon>Foraminifera</taxon>
        <taxon>Monothalamids</taxon>
        <taxon>Reticulomyxidae</taxon>
        <taxon>Reticulomyxa</taxon>
    </lineage>
</organism>
<keyword evidence="2" id="KW-1185">Reference proteome</keyword>
<dbReference type="AlphaFoldDB" id="X6NTJ7"/>
<protein>
    <submittedName>
        <fullName evidence="1">Uncharacterized protein</fullName>
    </submittedName>
</protein>
<comment type="caution">
    <text evidence="1">The sequence shown here is derived from an EMBL/GenBank/DDBJ whole genome shotgun (WGS) entry which is preliminary data.</text>
</comment>
<reference evidence="1 2" key="1">
    <citation type="journal article" date="2013" name="Curr. Biol.">
        <title>The Genome of the Foraminiferan Reticulomyxa filosa.</title>
        <authorList>
            <person name="Glockner G."/>
            <person name="Hulsmann N."/>
            <person name="Schleicher M."/>
            <person name="Noegel A.A."/>
            <person name="Eichinger L."/>
            <person name="Gallinger C."/>
            <person name="Pawlowski J."/>
            <person name="Sierra R."/>
            <person name="Euteneuer U."/>
            <person name="Pillet L."/>
            <person name="Moustafa A."/>
            <person name="Platzer M."/>
            <person name="Groth M."/>
            <person name="Szafranski K."/>
            <person name="Schliwa M."/>
        </authorList>
    </citation>
    <scope>NUCLEOTIDE SEQUENCE [LARGE SCALE GENOMIC DNA]</scope>
</reference>
<proteinExistence type="predicted"/>
<dbReference type="Proteomes" id="UP000023152">
    <property type="component" value="Unassembled WGS sequence"/>
</dbReference>
<name>X6NTJ7_RETFI</name>
<dbReference type="EMBL" id="ASPP01006559">
    <property type="protein sequence ID" value="ETO28627.1"/>
    <property type="molecule type" value="Genomic_DNA"/>
</dbReference>
<evidence type="ECO:0000313" key="1">
    <source>
        <dbReference type="EMBL" id="ETO28627.1"/>
    </source>
</evidence>